<protein>
    <submittedName>
        <fullName evidence="1">Uncharacterized protein</fullName>
    </submittedName>
</protein>
<dbReference type="RefSeq" id="YP_006906325.1">
    <property type="nucleotide sequence ID" value="NC_018837.1"/>
</dbReference>
<keyword evidence="2" id="KW-1185">Reference proteome</keyword>
<organism evidence="1 2">
    <name type="scientific">Pectobacterium phage My1</name>
    <dbReference type="NCBI Taxonomy" id="1204539"/>
    <lineage>
        <taxon>Viruses</taxon>
        <taxon>Duplodnaviria</taxon>
        <taxon>Heunggongvirae</taxon>
        <taxon>Uroviricota</taxon>
        <taxon>Caudoviricetes</taxon>
        <taxon>Demerecviridae</taxon>
        <taxon>Mccorquodalevirinae</taxon>
        <taxon>Myunavirus</taxon>
        <taxon>Myunavirus My1</taxon>
    </lineage>
</organism>
<sequence>MTKNDAYLYAKKIYRQNLSNKQVEDKMLKELYTYSDITLVKNWLSSWTHGRTM</sequence>
<accession>J9QNW8</accession>
<proteinExistence type="predicted"/>
<name>J9QNW8_9CAUD</name>
<evidence type="ECO:0000313" key="2">
    <source>
        <dbReference type="Proteomes" id="UP000006280"/>
    </source>
</evidence>
<reference evidence="1 2" key="1">
    <citation type="journal article" date="2012" name="J. Virol.">
        <title>Complete Genome Sequence of Pectobacterium carotovorum subsp. carotovorum Bacteriophage My1.</title>
        <authorList>
            <person name="Lee D.H."/>
            <person name="Lee J.H."/>
            <person name="Shin H."/>
            <person name="Ji S."/>
            <person name="Roh E."/>
            <person name="Jung K."/>
            <person name="Ryu S."/>
            <person name="Choi J."/>
            <person name="Heu S."/>
        </authorList>
    </citation>
    <scope>NUCLEOTIDE SEQUENCE [LARGE SCALE GENOMIC DNA]</scope>
</reference>
<dbReference type="GeneID" id="13826775"/>
<gene>
    <name evidence="1" type="ORF">My1_073</name>
</gene>
<dbReference type="KEGG" id="vg:13826775"/>
<evidence type="ECO:0000313" key="1">
    <source>
        <dbReference type="EMBL" id="AFQ22232.1"/>
    </source>
</evidence>
<dbReference type="EMBL" id="JX195166">
    <property type="protein sequence ID" value="AFQ22232.1"/>
    <property type="molecule type" value="Genomic_DNA"/>
</dbReference>
<dbReference type="Proteomes" id="UP000006280">
    <property type="component" value="Segment"/>
</dbReference>